<gene>
    <name evidence="9" type="ORF">BCV70DRAFT_201994</name>
</gene>
<evidence type="ECO:0000313" key="10">
    <source>
        <dbReference type="Proteomes" id="UP000246740"/>
    </source>
</evidence>
<feature type="compositionally biased region" description="Polar residues" evidence="6">
    <location>
        <begin position="11"/>
        <end position="22"/>
    </location>
</feature>
<feature type="domain" description="CCAAT-binding factor" evidence="7">
    <location>
        <begin position="913"/>
        <end position="1100"/>
    </location>
</feature>
<keyword evidence="10" id="KW-1185">Reference proteome</keyword>
<evidence type="ECO:0000313" key="9">
    <source>
        <dbReference type="EMBL" id="PWY98206.1"/>
    </source>
</evidence>
<dbReference type="PANTHER" id="PTHR14428">
    <property type="entry name" value="NUCLEOLAR COMPLEX PROTEIN 3"/>
    <property type="match status" value="1"/>
</dbReference>
<dbReference type="InParanoid" id="A0A317XIT2"/>
<feature type="region of interest" description="Disordered" evidence="6">
    <location>
        <begin position="1"/>
        <end position="123"/>
    </location>
</feature>
<comment type="subcellular location">
    <subcellularLocation>
        <location evidence="1">Nucleus</location>
        <location evidence="1">Nucleolus</location>
    </subcellularLocation>
</comment>
<dbReference type="FunCoup" id="A0A317XIT2">
    <property type="interactions" value="444"/>
</dbReference>
<reference evidence="9 10" key="1">
    <citation type="journal article" date="2018" name="Mol. Biol. Evol.">
        <title>Broad Genomic Sampling Reveals a Smut Pathogenic Ancestry of the Fungal Clade Ustilaginomycotina.</title>
        <authorList>
            <person name="Kijpornyongpan T."/>
            <person name="Mondo S.J."/>
            <person name="Barry K."/>
            <person name="Sandor L."/>
            <person name="Lee J."/>
            <person name="Lipzen A."/>
            <person name="Pangilinan J."/>
            <person name="LaButti K."/>
            <person name="Hainaut M."/>
            <person name="Henrissat B."/>
            <person name="Grigoriev I.V."/>
            <person name="Spatafora J.W."/>
            <person name="Aime M.C."/>
        </authorList>
    </citation>
    <scope>NUCLEOTIDE SEQUENCE [LARGE SCALE GENOMIC DNA]</scope>
    <source>
        <strain evidence="9 10">MCA 3645</strain>
    </source>
</reference>
<protein>
    <submittedName>
        <fullName evidence="9">NOC3p-domain-containing protein</fullName>
    </submittedName>
</protein>
<dbReference type="OrthoDB" id="10263597at2759"/>
<dbReference type="AlphaFoldDB" id="A0A317XIT2"/>
<name>A0A317XIT2_9BASI</name>
<dbReference type="Pfam" id="PF03914">
    <property type="entry name" value="CBF"/>
    <property type="match status" value="1"/>
</dbReference>
<sequence>MAVKKRAAGASSRTLNGKVSSNRNEKGANRSRPRPNTSNKPTPLQLELQIQRSDDEDDIYTRRRPKPSRAPVQQESSDDEDQDPAHYQPESDEASQIASSDEDDDQEQHDGADEDKAHFDALQRKANGKLKTVSASQLAFLSGLDSNKELDISQKDAKKMAKELKRSDRKEIEENRRYRDSVNRTADQQDSQDSLDLDSEFDDESDFEEDEYDDDLPTIPAPRKDYHEYSDVSEGESIGDSESESEAVARPDSSRSKVRSKQHKRGVQDDEDTEATHLARLGKRKARQDHEEEQERQKRVRARLPVRKLASDPASDQDSEEENPTTDSDQDTNDVDDHDADGAGDRNKEPKAGARNRAVHKPLPQRDTSPSTSDEEAAEAATRRAATLQPHSSITHSSRFNLTAPYEILLQAHPSRLPAPPRPSKSKAASQAKALAARHRAAVGAIRSQTILLAKNQIASLSSQIIADPEVNLGLLKRLLVFARPTIAAPPEKVAEIKQEQAAYEEDPTLPVPRPTKVEVDPAIRQLAILSMLAVLVDILPGYRIRSLSEQEQSEKVGQEVARRREYEAGLVATYRDYLELCELELKNTSNLASGSFGSASATGATSPLHTVVLRVFTTLATRATHFNYRQNILRVIVARMSRRMWSKEEWECFAAVRQVVRQDRQGEVSLEVVRLIHRMTKERHYKVNSRVLDVLLDLRLKDELGNKRSSMTRAVDLDAEAQKEREEAQKRREAMKAAKSGKGKAKPKEVRKGLGQHLSKKEVKRQRELKAIQAEMKEAEATVDLEERERNQTETLKLVFVLYFTILKMDVGSVALPVLESAFKGLSIYAHRVNVDFFRDLLKVLRHHVAVNAAKLAEETGDAPVANGNAGTHDDEDSDVEANASSDEEGGDEAANILLDQNTLTRIIRHTIVALKTTFDLFLGQPSTAILNLDLTDLLSHFYHALFYLPFVSESHLMHKSADPHQDDADKKSTGTGSLLDLALDSLASILVRSRTRFDATTLAAFAKRLTIISLHVSSPASLQTLLNLVSHILAKQSTSSSGDSQLALLDLEDRSRNGTYQTAGKNLTTSQVLTSGQTIVWELAKLEQIRHNAVSAAAQRVWALKEGR</sequence>
<feature type="compositionally biased region" description="Acidic residues" evidence="6">
    <location>
        <begin position="193"/>
        <end position="216"/>
    </location>
</feature>
<feature type="region of interest" description="Disordered" evidence="6">
    <location>
        <begin position="141"/>
        <end position="396"/>
    </location>
</feature>
<feature type="compositionally biased region" description="Acidic residues" evidence="6">
    <location>
        <begin position="875"/>
        <end position="893"/>
    </location>
</feature>
<dbReference type="PANTHER" id="PTHR14428:SF5">
    <property type="entry name" value="NUCLEOLAR COMPLEX PROTEIN 3 HOMOLOG"/>
    <property type="match status" value="1"/>
</dbReference>
<keyword evidence="3 5" id="KW-0175">Coiled coil</keyword>
<evidence type="ECO:0000256" key="4">
    <source>
        <dbReference type="ARBA" id="ARBA00023242"/>
    </source>
</evidence>
<accession>A0A317XIT2</accession>
<evidence type="ECO:0000259" key="8">
    <source>
        <dbReference type="Pfam" id="PF07540"/>
    </source>
</evidence>
<dbReference type="InterPro" id="IPR011501">
    <property type="entry name" value="Noc3_N"/>
</dbReference>
<comment type="similarity">
    <text evidence="2">Belongs to the CBF/MAK21 family.</text>
</comment>
<feature type="compositionally biased region" description="Acidic residues" evidence="6">
    <location>
        <begin position="231"/>
        <end position="245"/>
    </location>
</feature>
<organism evidence="9 10">
    <name type="scientific">Testicularia cyperi</name>
    <dbReference type="NCBI Taxonomy" id="1882483"/>
    <lineage>
        <taxon>Eukaryota</taxon>
        <taxon>Fungi</taxon>
        <taxon>Dikarya</taxon>
        <taxon>Basidiomycota</taxon>
        <taxon>Ustilaginomycotina</taxon>
        <taxon>Ustilaginomycetes</taxon>
        <taxon>Ustilaginales</taxon>
        <taxon>Anthracoideaceae</taxon>
        <taxon>Testicularia</taxon>
    </lineage>
</organism>
<feature type="region of interest" description="Disordered" evidence="6">
    <location>
        <begin position="863"/>
        <end position="893"/>
    </location>
</feature>
<evidence type="ECO:0000256" key="3">
    <source>
        <dbReference type="ARBA" id="ARBA00023054"/>
    </source>
</evidence>
<feature type="compositionally biased region" description="Basic and acidic residues" evidence="6">
    <location>
        <begin position="146"/>
        <end position="182"/>
    </location>
</feature>
<feature type="region of interest" description="Disordered" evidence="6">
    <location>
        <begin position="718"/>
        <end position="758"/>
    </location>
</feature>
<dbReference type="GO" id="GO:0005730">
    <property type="term" value="C:nucleolus"/>
    <property type="evidence" value="ECO:0007669"/>
    <property type="project" value="UniProtKB-SubCell"/>
</dbReference>
<feature type="compositionally biased region" description="Basic and acidic residues" evidence="6">
    <location>
        <begin position="340"/>
        <end position="352"/>
    </location>
</feature>
<dbReference type="InterPro" id="IPR016903">
    <property type="entry name" value="Nucleolar_cplx-assoc_3"/>
</dbReference>
<dbReference type="Proteomes" id="UP000246740">
    <property type="component" value="Unassembled WGS sequence"/>
</dbReference>
<dbReference type="InterPro" id="IPR005612">
    <property type="entry name" value="CCAAT-binding_factor"/>
</dbReference>
<feature type="coiled-coil region" evidence="5">
    <location>
        <begin position="763"/>
        <end position="797"/>
    </location>
</feature>
<dbReference type="GO" id="GO:0003682">
    <property type="term" value="F:chromatin binding"/>
    <property type="evidence" value="ECO:0007669"/>
    <property type="project" value="TreeGrafter"/>
</dbReference>
<feature type="compositionally biased region" description="Basic and acidic residues" evidence="6">
    <location>
        <begin position="721"/>
        <end position="737"/>
    </location>
</feature>
<dbReference type="STRING" id="1882483.A0A317XIT2"/>
<keyword evidence="4" id="KW-0539">Nucleus</keyword>
<evidence type="ECO:0000256" key="5">
    <source>
        <dbReference type="SAM" id="Coils"/>
    </source>
</evidence>
<evidence type="ECO:0000256" key="1">
    <source>
        <dbReference type="ARBA" id="ARBA00004604"/>
    </source>
</evidence>
<evidence type="ECO:0000256" key="2">
    <source>
        <dbReference type="ARBA" id="ARBA00007797"/>
    </source>
</evidence>
<dbReference type="Pfam" id="PF07540">
    <property type="entry name" value="NOC3p"/>
    <property type="match status" value="1"/>
</dbReference>
<proteinExistence type="inferred from homology"/>
<feature type="compositionally biased region" description="Basic residues" evidence="6">
    <location>
        <begin position="256"/>
        <end position="265"/>
    </location>
</feature>
<feature type="compositionally biased region" description="Basic and acidic residues" evidence="6">
    <location>
        <begin position="108"/>
        <end position="123"/>
    </location>
</feature>
<evidence type="ECO:0000256" key="6">
    <source>
        <dbReference type="SAM" id="MobiDB-lite"/>
    </source>
</evidence>
<evidence type="ECO:0000259" key="7">
    <source>
        <dbReference type="Pfam" id="PF03914"/>
    </source>
</evidence>
<feature type="compositionally biased region" description="Acidic residues" evidence="6">
    <location>
        <begin position="315"/>
        <end position="339"/>
    </location>
</feature>
<dbReference type="EMBL" id="KZ819199">
    <property type="protein sequence ID" value="PWY98206.1"/>
    <property type="molecule type" value="Genomic_DNA"/>
</dbReference>
<feature type="compositionally biased region" description="Basic and acidic residues" evidence="6">
    <location>
        <begin position="288"/>
        <end position="297"/>
    </location>
</feature>
<feature type="domain" description="Nucleolar complex-associated protein 3 N-terminal" evidence="8">
    <location>
        <begin position="454"/>
        <end position="578"/>
    </location>
</feature>
<dbReference type="GO" id="GO:0006270">
    <property type="term" value="P:DNA replication initiation"/>
    <property type="evidence" value="ECO:0007669"/>
    <property type="project" value="TreeGrafter"/>
</dbReference>